<reference evidence="2 3" key="1">
    <citation type="submission" date="2021-01" db="EMBL/GenBank/DDBJ databases">
        <title>Streptomyces acididurans sp. nov., isolated from a peat swamp forest soil.</title>
        <authorList>
            <person name="Chantavorakit T."/>
            <person name="Duangmal K."/>
        </authorList>
    </citation>
    <scope>NUCLEOTIDE SEQUENCE [LARGE SCALE GENOMIC DNA]</scope>
    <source>
        <strain evidence="2 3">KK5PA1</strain>
    </source>
</reference>
<keyword evidence="2" id="KW-0378">Hydrolase</keyword>
<proteinExistence type="predicted"/>
<evidence type="ECO:0000259" key="1">
    <source>
        <dbReference type="PROSITE" id="PS51462"/>
    </source>
</evidence>
<dbReference type="PROSITE" id="PS51462">
    <property type="entry name" value="NUDIX"/>
    <property type="match status" value="1"/>
</dbReference>
<feature type="domain" description="Nudix hydrolase" evidence="1">
    <location>
        <begin position="2"/>
        <end position="139"/>
    </location>
</feature>
<organism evidence="2 3">
    <name type="scientific">Actinacidiphila acididurans</name>
    <dbReference type="NCBI Taxonomy" id="2784346"/>
    <lineage>
        <taxon>Bacteria</taxon>
        <taxon>Bacillati</taxon>
        <taxon>Actinomycetota</taxon>
        <taxon>Actinomycetes</taxon>
        <taxon>Kitasatosporales</taxon>
        <taxon>Streptomycetaceae</taxon>
        <taxon>Actinacidiphila</taxon>
    </lineage>
</organism>
<comment type="caution">
    <text evidence="2">The sequence shown here is derived from an EMBL/GenBank/DDBJ whole genome shotgun (WGS) entry which is preliminary data.</text>
</comment>
<dbReference type="Proteomes" id="UP000749040">
    <property type="component" value="Unassembled WGS sequence"/>
</dbReference>
<protein>
    <submittedName>
        <fullName evidence="2">NUDIX hydrolase</fullName>
    </submittedName>
</protein>
<sequence>MKTRHKAHAVLLDADRFLLLRRGWPGGTPYCTAVGGTVEPGDADLPAALRREVMEEAGAGIDRPEPILTLTEPGPAVTVVHHFYTARIRSLDPARRHGPEFEDPDTGTFTPVWIEATAEAVTAANLQPPELAAYVLAHLVGPP</sequence>
<dbReference type="Pfam" id="PF00293">
    <property type="entry name" value="NUDIX"/>
    <property type="match status" value="1"/>
</dbReference>
<dbReference type="InterPro" id="IPR000086">
    <property type="entry name" value="NUDIX_hydrolase_dom"/>
</dbReference>
<dbReference type="EMBL" id="JADKYB010000009">
    <property type="protein sequence ID" value="MBM9506521.1"/>
    <property type="molecule type" value="Genomic_DNA"/>
</dbReference>
<evidence type="ECO:0000313" key="2">
    <source>
        <dbReference type="EMBL" id="MBM9506521.1"/>
    </source>
</evidence>
<dbReference type="GO" id="GO:0016787">
    <property type="term" value="F:hydrolase activity"/>
    <property type="evidence" value="ECO:0007669"/>
    <property type="project" value="UniProtKB-KW"/>
</dbReference>
<dbReference type="RefSeq" id="WP_205358388.1">
    <property type="nucleotide sequence ID" value="NZ_JADKYB010000009.1"/>
</dbReference>
<dbReference type="InterPro" id="IPR015797">
    <property type="entry name" value="NUDIX_hydrolase-like_dom_sf"/>
</dbReference>
<dbReference type="SUPFAM" id="SSF55811">
    <property type="entry name" value="Nudix"/>
    <property type="match status" value="1"/>
</dbReference>
<keyword evidence="3" id="KW-1185">Reference proteome</keyword>
<accession>A0ABS2TU46</accession>
<name>A0ABS2TU46_9ACTN</name>
<gene>
    <name evidence="2" type="ORF">ITX44_18565</name>
</gene>
<dbReference type="Gene3D" id="3.90.79.10">
    <property type="entry name" value="Nucleoside Triphosphate Pyrophosphohydrolase"/>
    <property type="match status" value="1"/>
</dbReference>
<evidence type="ECO:0000313" key="3">
    <source>
        <dbReference type="Proteomes" id="UP000749040"/>
    </source>
</evidence>